<dbReference type="SUPFAM" id="SSF56219">
    <property type="entry name" value="DNase I-like"/>
    <property type="match status" value="1"/>
</dbReference>
<dbReference type="InterPro" id="IPR005135">
    <property type="entry name" value="Endo/exonuclease/phosphatase"/>
</dbReference>
<dbReference type="AlphaFoldDB" id="A0A4W6F6F5"/>
<dbReference type="GeneTree" id="ENSGT00940000163737"/>
<evidence type="ECO:0000313" key="4">
    <source>
        <dbReference type="Proteomes" id="UP000314980"/>
    </source>
</evidence>
<dbReference type="InterPro" id="IPR000477">
    <property type="entry name" value="RT_dom"/>
</dbReference>
<dbReference type="STRING" id="8187.ENSLCAP00010046942"/>
<organism evidence="3 4">
    <name type="scientific">Lates calcarifer</name>
    <name type="common">Barramundi</name>
    <name type="synonym">Holocentrus calcarifer</name>
    <dbReference type="NCBI Taxonomy" id="8187"/>
    <lineage>
        <taxon>Eukaryota</taxon>
        <taxon>Metazoa</taxon>
        <taxon>Chordata</taxon>
        <taxon>Craniata</taxon>
        <taxon>Vertebrata</taxon>
        <taxon>Euteleostomi</taxon>
        <taxon>Actinopterygii</taxon>
        <taxon>Neopterygii</taxon>
        <taxon>Teleostei</taxon>
        <taxon>Neoteleostei</taxon>
        <taxon>Acanthomorphata</taxon>
        <taxon>Carangaria</taxon>
        <taxon>Carangaria incertae sedis</taxon>
        <taxon>Centropomidae</taxon>
        <taxon>Lates</taxon>
    </lineage>
</organism>
<feature type="chain" id="PRO_5021483507" description="Reverse transcriptase domain-containing protein" evidence="1">
    <location>
        <begin position="23"/>
        <end position="1107"/>
    </location>
</feature>
<evidence type="ECO:0000259" key="2">
    <source>
        <dbReference type="PROSITE" id="PS50878"/>
    </source>
</evidence>
<dbReference type="Ensembl" id="ENSLCAT00010048074.1">
    <property type="protein sequence ID" value="ENSLCAP00010046942.1"/>
    <property type="gene ID" value="ENSLCAG00010021763.1"/>
</dbReference>
<dbReference type="InParanoid" id="A0A4W6F6F5"/>
<dbReference type="CDD" id="cd09076">
    <property type="entry name" value="L1-EN"/>
    <property type="match status" value="1"/>
</dbReference>
<proteinExistence type="predicted"/>
<dbReference type="PROSITE" id="PS50878">
    <property type="entry name" value="RT_POL"/>
    <property type="match status" value="1"/>
</dbReference>
<dbReference type="SUPFAM" id="SSF56672">
    <property type="entry name" value="DNA/RNA polymerases"/>
    <property type="match status" value="1"/>
</dbReference>
<feature type="signal peptide" evidence="1">
    <location>
        <begin position="1"/>
        <end position="22"/>
    </location>
</feature>
<feature type="domain" description="Reverse transcriptase" evidence="2">
    <location>
        <begin position="523"/>
        <end position="797"/>
    </location>
</feature>
<dbReference type="InterPro" id="IPR036691">
    <property type="entry name" value="Endo/exonu/phosph_ase_sf"/>
</dbReference>
<evidence type="ECO:0000313" key="3">
    <source>
        <dbReference type="Ensembl" id="ENSLCAP00010046942.1"/>
    </source>
</evidence>
<dbReference type="Proteomes" id="UP000314980">
    <property type="component" value="Unassembled WGS sequence"/>
</dbReference>
<dbReference type="InterPro" id="IPR043502">
    <property type="entry name" value="DNA/RNA_pol_sf"/>
</dbReference>
<evidence type="ECO:0000256" key="1">
    <source>
        <dbReference type="SAM" id="SignalP"/>
    </source>
</evidence>
<dbReference type="Gene3D" id="3.60.10.10">
    <property type="entry name" value="Endonuclease/exonuclease/phosphatase"/>
    <property type="match status" value="1"/>
</dbReference>
<accession>A0A4W6F6F5</accession>
<dbReference type="CDD" id="cd01650">
    <property type="entry name" value="RT_nLTR_like"/>
    <property type="match status" value="1"/>
</dbReference>
<dbReference type="PANTHER" id="PTHR19446">
    <property type="entry name" value="REVERSE TRANSCRIPTASES"/>
    <property type="match status" value="1"/>
</dbReference>
<name>A0A4W6F6F5_LATCA</name>
<reference evidence="3" key="2">
    <citation type="submission" date="2025-08" db="UniProtKB">
        <authorList>
            <consortium name="Ensembl"/>
        </authorList>
    </citation>
    <scope>IDENTIFICATION</scope>
</reference>
<dbReference type="Pfam" id="PF00078">
    <property type="entry name" value="RVT_1"/>
    <property type="match status" value="1"/>
</dbReference>
<sequence>MMMHHWVFLSLLCFLTVSICLCSFSGLSMRSLKVGSLNINGGRDRQKRALISEISDQKKIDVLFLQETHTVIQDETDWGLWWKGSHRLSHGTNFSAGVAVLFREAVTISILSCTEVVKGRLLVVRASIEDSVYCFVNIYAPNSGRERVRFYTQLKNELIMHQEEYIIIGGDFNCTLDFTADRIGEEPHPQSSQTLSNAMLHLDLLDSFRIKHPRSRQYTWVRVCNNQVCAARLDRIYISETLSPRLISCNINPVGFTDHHLVTVEIAFSSGARAKSCWHFNNKLLLDKVFCQDFERFWNHWRTQKVKFCSLKLWWEVGKAQIRVFCQQYTSYSSARIKTVINDLESDIKSIEEGLNRSVNDMSGPLLEKKRSELSSLLQERVKGALVRSRFLQLKDMDAPSSFFFNLERSVAEKKLMTCLKLPGGSITTDPAVMRKHAMDFYAGLFRSEPCDRECREELLKDLPQLSAEEKADLDKELTLEELTSAVNQLASGRAPGIDGLPIDFFKTFWNIMGRDLHGVFMECYKTGCLPVSCQRAVLSLLPKKGDLALLKNWRPVALLCSDYKVLSRALSNRLKEVLGNVIHMDQNYCVLDRNIMDNIFLIRDVIDVCKCHNVNIGIVSLDQEKAFDRVNHSYLFSTLRAFGFGDGFVSWLGLLYCNAQCLVKIGAGLSRPISVQRGIRQGCPISGQLYSLAIEPLLCRLRDRLSGFSLPGSCGFERSLILSAYADDINIFVSNQEDVQCLQGALSLYEKATSARVNWAKSEALLLGQWRDRAVPFLPGGLKWEREGLKVLGVFLGTEGYKLRNWEGMREEVCARLSRWKWLLPQLSYRGRVLVVNNLVASTLWHKLIPLTPPRGFIEDIQRTILDFFWSGKHWIRAAALCLPVAEGGQGLVDIQSKVAAFRLQTAQRILYNSGPSWLDTARLLLRRAGRLDYDKQLFLVESADLDLSGLTSFYSSVLQAWQGFKFQRAGNQTPGMWVFEEPLFCNGFLKTLALQSASLRTSLRGAGCTKVGHLMKLTAVPVNVRRERSKITSIRLFNRVVAEVCEAFPPHLRPFVRDRTLCEQWNEGSEYSFPALSVSPAVGEWRERGDGCCLSQHHTWTSSRM</sequence>
<dbReference type="GO" id="GO:0003824">
    <property type="term" value="F:catalytic activity"/>
    <property type="evidence" value="ECO:0007669"/>
    <property type="project" value="InterPro"/>
</dbReference>
<dbReference type="Pfam" id="PF03372">
    <property type="entry name" value="Exo_endo_phos"/>
    <property type="match status" value="1"/>
</dbReference>
<reference evidence="3" key="3">
    <citation type="submission" date="2025-09" db="UniProtKB">
        <authorList>
            <consortium name="Ensembl"/>
        </authorList>
    </citation>
    <scope>IDENTIFICATION</scope>
</reference>
<keyword evidence="1" id="KW-0732">Signal</keyword>
<reference evidence="4" key="1">
    <citation type="submission" date="2015-09" db="EMBL/GenBank/DDBJ databases">
        <authorList>
            <person name="Sai Rama Sridatta P."/>
        </authorList>
    </citation>
    <scope>NUCLEOTIDE SEQUENCE [LARGE SCALE GENOMIC DNA]</scope>
</reference>
<protein>
    <recommendedName>
        <fullName evidence="2">Reverse transcriptase domain-containing protein</fullName>
    </recommendedName>
</protein>
<keyword evidence="4" id="KW-1185">Reference proteome</keyword>